<dbReference type="AlphaFoldDB" id="I0YJS9"/>
<dbReference type="Proteomes" id="UP000007264">
    <property type="component" value="Unassembled WGS sequence"/>
</dbReference>
<dbReference type="InterPro" id="IPR011333">
    <property type="entry name" value="SKP1/BTB/POZ_sf"/>
</dbReference>
<dbReference type="RefSeq" id="XP_005643192.1">
    <property type="nucleotide sequence ID" value="XM_005643135.1"/>
</dbReference>
<gene>
    <name evidence="1" type="ORF">COCSUDRAFT_59957</name>
</gene>
<keyword evidence="2" id="KW-1185">Reference proteome</keyword>
<dbReference type="GeneID" id="17036577"/>
<dbReference type="EMBL" id="AGSI01000022">
    <property type="protein sequence ID" value="EIE18648.1"/>
    <property type="molecule type" value="Genomic_DNA"/>
</dbReference>
<dbReference type="Gene3D" id="3.30.710.10">
    <property type="entry name" value="Potassium Channel Kv1.1, Chain A"/>
    <property type="match status" value="1"/>
</dbReference>
<comment type="caution">
    <text evidence="1">The sequence shown here is derived from an EMBL/GenBank/DDBJ whole genome shotgun (WGS) entry which is preliminary data.</text>
</comment>
<dbReference type="KEGG" id="csl:COCSUDRAFT_59957"/>
<name>I0YJS9_COCSC</name>
<evidence type="ECO:0000313" key="2">
    <source>
        <dbReference type="Proteomes" id="UP000007264"/>
    </source>
</evidence>
<reference evidence="1 2" key="1">
    <citation type="journal article" date="2012" name="Genome Biol.">
        <title>The genome of the polar eukaryotic microalga coccomyxa subellipsoidea reveals traits of cold adaptation.</title>
        <authorList>
            <person name="Blanc G."/>
            <person name="Agarkova I."/>
            <person name="Grimwood J."/>
            <person name="Kuo A."/>
            <person name="Brueggeman A."/>
            <person name="Dunigan D."/>
            <person name="Gurnon J."/>
            <person name="Ladunga I."/>
            <person name="Lindquist E."/>
            <person name="Lucas S."/>
            <person name="Pangilinan J."/>
            <person name="Proschold T."/>
            <person name="Salamov A."/>
            <person name="Schmutz J."/>
            <person name="Weeks D."/>
            <person name="Yamada T."/>
            <person name="Claverie J.M."/>
            <person name="Grigoriev I."/>
            <person name="Van Etten J."/>
            <person name="Lomsadze A."/>
            <person name="Borodovsky M."/>
        </authorList>
    </citation>
    <scope>NUCLEOTIDE SEQUENCE [LARGE SCALE GENOMIC DNA]</scope>
    <source>
        <strain evidence="1 2">C-169</strain>
    </source>
</reference>
<sequence>MRKLQAARAFLEYLYAEDRSTVLTVEKAELVSLLAHKYGLHDTLQCCDEFLASRVNIDGSSWELWGDDVSKAVHMLAVAEAHSLPSLAERAERYILKNGNNLSAIPEIHRISSECLDTPELGKVKR</sequence>
<dbReference type="CDD" id="cd14733">
    <property type="entry name" value="BACK"/>
    <property type="match status" value="1"/>
</dbReference>
<organism evidence="1 2">
    <name type="scientific">Coccomyxa subellipsoidea (strain C-169)</name>
    <name type="common">Green microalga</name>
    <dbReference type="NCBI Taxonomy" id="574566"/>
    <lineage>
        <taxon>Eukaryota</taxon>
        <taxon>Viridiplantae</taxon>
        <taxon>Chlorophyta</taxon>
        <taxon>core chlorophytes</taxon>
        <taxon>Trebouxiophyceae</taxon>
        <taxon>Trebouxiophyceae incertae sedis</taxon>
        <taxon>Coccomyxaceae</taxon>
        <taxon>Coccomyxa</taxon>
        <taxon>Coccomyxa subellipsoidea</taxon>
    </lineage>
</organism>
<proteinExistence type="predicted"/>
<evidence type="ECO:0000313" key="1">
    <source>
        <dbReference type="EMBL" id="EIE18648.1"/>
    </source>
</evidence>
<accession>I0YJS9</accession>
<evidence type="ECO:0008006" key="3">
    <source>
        <dbReference type="Google" id="ProtNLM"/>
    </source>
</evidence>
<protein>
    <recommendedName>
        <fullName evidence="3">BTB domain-containing protein</fullName>
    </recommendedName>
</protein>